<reference evidence="5" key="1">
    <citation type="submission" date="2015-04" db="EMBL/GenBank/DDBJ databases">
        <title>The genome sequence of the plant pathogenic Rhizarian Plasmodiophora brassicae reveals insights in its biotrophic life cycle and the origin of chitin synthesis.</title>
        <authorList>
            <person name="Schwelm A."/>
            <person name="Fogelqvist J."/>
            <person name="Knaust A."/>
            <person name="Julke S."/>
            <person name="Lilja T."/>
            <person name="Dhandapani V."/>
            <person name="Bonilla-Rosso G."/>
            <person name="Karlsson M."/>
            <person name="Shevchenko A."/>
            <person name="Choi S.R."/>
            <person name="Kim H.G."/>
            <person name="Park J.Y."/>
            <person name="Lim Y.P."/>
            <person name="Ludwig-Muller J."/>
            <person name="Dixelius C."/>
        </authorList>
    </citation>
    <scope>NUCLEOTIDE SEQUENCE</scope>
    <source>
        <tissue evidence="5">Potato root galls</tissue>
    </source>
</reference>
<dbReference type="SUPFAM" id="SSF48056">
    <property type="entry name" value="Di-copper centre-containing domain"/>
    <property type="match status" value="1"/>
</dbReference>
<dbReference type="GO" id="GO:0046872">
    <property type="term" value="F:metal ion binding"/>
    <property type="evidence" value="ECO:0007669"/>
    <property type="project" value="UniProtKB-KW"/>
</dbReference>
<dbReference type="InterPro" id="IPR008922">
    <property type="entry name" value="Di-copper_centre_dom_sf"/>
</dbReference>
<dbReference type="Gene3D" id="1.10.1280.10">
    <property type="entry name" value="Di-copper center containing domain from catechol oxidase"/>
    <property type="match status" value="1"/>
</dbReference>
<dbReference type="InterPro" id="IPR050316">
    <property type="entry name" value="Tyrosinase/Hemocyanin"/>
</dbReference>
<feature type="domain" description="Tyrosinase copper-binding" evidence="4">
    <location>
        <begin position="64"/>
        <end position="75"/>
    </location>
</feature>
<keyword evidence="2" id="KW-0186">Copper</keyword>
<dbReference type="PANTHER" id="PTHR11474">
    <property type="entry name" value="TYROSINASE FAMILY MEMBER"/>
    <property type="match status" value="1"/>
</dbReference>
<accession>A0A0H5QHV8</accession>
<dbReference type="Pfam" id="PF00264">
    <property type="entry name" value="Tyrosinase"/>
    <property type="match status" value="1"/>
</dbReference>
<feature type="region of interest" description="Disordered" evidence="3">
    <location>
        <begin position="122"/>
        <end position="144"/>
    </location>
</feature>
<evidence type="ECO:0000256" key="2">
    <source>
        <dbReference type="ARBA" id="ARBA00023008"/>
    </source>
</evidence>
<dbReference type="InterPro" id="IPR002227">
    <property type="entry name" value="Tyrosinase_Cu-bd"/>
</dbReference>
<dbReference type="AlphaFoldDB" id="A0A0H5QHV8"/>
<dbReference type="EMBL" id="HACM01001121">
    <property type="protein sequence ID" value="CRZ01563.1"/>
    <property type="molecule type" value="Transcribed_RNA"/>
</dbReference>
<evidence type="ECO:0000259" key="4">
    <source>
        <dbReference type="PROSITE" id="PS00498"/>
    </source>
</evidence>
<evidence type="ECO:0000313" key="5">
    <source>
        <dbReference type="EMBL" id="CRZ01563.1"/>
    </source>
</evidence>
<dbReference type="PANTHER" id="PTHR11474:SF126">
    <property type="entry name" value="TYROSINASE-LIKE PROTEIN TYR-1-RELATED"/>
    <property type="match status" value="1"/>
</dbReference>
<feature type="non-terminal residue" evidence="5">
    <location>
        <position position="1"/>
    </location>
</feature>
<evidence type="ECO:0000256" key="1">
    <source>
        <dbReference type="ARBA" id="ARBA00022723"/>
    </source>
</evidence>
<keyword evidence="1" id="KW-0479">Metal-binding</keyword>
<organism evidence="5">
    <name type="scientific">Spongospora subterranea</name>
    <dbReference type="NCBI Taxonomy" id="70186"/>
    <lineage>
        <taxon>Eukaryota</taxon>
        <taxon>Sar</taxon>
        <taxon>Rhizaria</taxon>
        <taxon>Endomyxa</taxon>
        <taxon>Phytomyxea</taxon>
        <taxon>Plasmodiophorida</taxon>
        <taxon>Plasmodiophoridae</taxon>
        <taxon>Spongospora</taxon>
    </lineage>
</organism>
<dbReference type="PROSITE" id="PS00498">
    <property type="entry name" value="TYROSINASE_2"/>
    <property type="match status" value="1"/>
</dbReference>
<proteinExistence type="predicted"/>
<sequence>KYGGGSTVRQPIRDFGPGQLSNQVNMAMSKTDFIEFSSIVEGAHNDIQGDIGGDMNTLDFSSYDPVFWLHHMNCDRIWYRWQRRNKFAIYPDDARDVMADSLGEFMGEAMIADLSGWTSSSNPPLADGQPIMNKNGELSTKETPPGQKQFTVLEDDHKSGNFSHGRVNTSLTWPLGHMHSIRAPLQIEENIPDDNSTWTESDSPSYRVRPRVVMALLDMASSREALRVEILLKGVMIAWVNVFGMGKSGMNYTIDRPVDITQPYHDVLKECELGQVRDHIVFNTINLTTGAITNTEYDIGMAPMMF</sequence>
<evidence type="ECO:0000256" key="3">
    <source>
        <dbReference type="SAM" id="MobiDB-lite"/>
    </source>
</evidence>
<name>A0A0H5QHV8_9EUKA</name>
<dbReference type="GO" id="GO:0016491">
    <property type="term" value="F:oxidoreductase activity"/>
    <property type="evidence" value="ECO:0007669"/>
    <property type="project" value="InterPro"/>
</dbReference>
<protein>
    <recommendedName>
        <fullName evidence="4">Tyrosinase copper-binding domain-containing protein</fullName>
    </recommendedName>
</protein>